<protein>
    <submittedName>
        <fullName evidence="2">Uracil-DNA glycosylase family protein</fullName>
    </submittedName>
</protein>
<proteinExistence type="predicted"/>
<reference evidence="2 3" key="1">
    <citation type="submission" date="2022-10" db="EMBL/GenBank/DDBJ databases">
        <title>Comparative genomics and taxonomic characterization of three novel marine species of genus Reichenbachiella exhibiting antioxidant and polysaccharide degradation activities.</title>
        <authorList>
            <person name="Muhammad N."/>
            <person name="Lee Y.-J."/>
            <person name="Ko J."/>
            <person name="Kim S.-G."/>
        </authorList>
    </citation>
    <scope>NUCLEOTIDE SEQUENCE [LARGE SCALE GENOMIC DNA]</scope>
    <source>
        <strain evidence="2 3">ABR2-5</strain>
    </source>
</reference>
<gene>
    <name evidence="2" type="ORF">N7U62_11610</name>
</gene>
<dbReference type="PANTHER" id="PTHR42160:SF1">
    <property type="entry name" value="URACIL-DNA GLYCOSYLASE SUPERFAMILY PROTEIN"/>
    <property type="match status" value="1"/>
</dbReference>
<feature type="domain" description="Uracil-DNA glycosylase-like" evidence="1">
    <location>
        <begin position="25"/>
        <end position="182"/>
    </location>
</feature>
<evidence type="ECO:0000313" key="2">
    <source>
        <dbReference type="EMBL" id="MCV9387314.1"/>
    </source>
</evidence>
<dbReference type="RefSeq" id="WP_264138138.1">
    <property type="nucleotide sequence ID" value="NZ_JAOYOD010000001.1"/>
</dbReference>
<dbReference type="Gene3D" id="3.40.470.10">
    <property type="entry name" value="Uracil-DNA glycosylase-like domain"/>
    <property type="match status" value="1"/>
</dbReference>
<accession>A0ABT3CUM2</accession>
<dbReference type="Proteomes" id="UP001300692">
    <property type="component" value="Unassembled WGS sequence"/>
</dbReference>
<dbReference type="SMART" id="SM00987">
    <property type="entry name" value="UreE_C"/>
    <property type="match status" value="1"/>
</dbReference>
<dbReference type="EMBL" id="JAOYOD010000001">
    <property type="protein sequence ID" value="MCV9387314.1"/>
    <property type="molecule type" value="Genomic_DNA"/>
</dbReference>
<sequence length="189" mass="21244">MDSLLAEIKNCTLCQAHLQHGVNPVLSAHATSKVAIIGQAPGSVVHQSGIPWDDKSGERLRDWLGVKEEEFYNPQLFALIPMGFCYPGKGKSGDLPPRPECAVKWHEALMSQMNDLELILLIGSYAQKYYLGEKAKGTLTATVRNFNDYLPKHLPLPHPSPRNNIWLKKNPWFTDELLPSLKARVKLYL</sequence>
<dbReference type="Pfam" id="PF03167">
    <property type="entry name" value="UDG"/>
    <property type="match status" value="1"/>
</dbReference>
<dbReference type="InterPro" id="IPR047124">
    <property type="entry name" value="HI_0220.2"/>
</dbReference>
<dbReference type="SUPFAM" id="SSF52141">
    <property type="entry name" value="Uracil-DNA glycosylase-like"/>
    <property type="match status" value="1"/>
</dbReference>
<evidence type="ECO:0000259" key="1">
    <source>
        <dbReference type="SMART" id="SM00986"/>
    </source>
</evidence>
<dbReference type="CDD" id="cd10033">
    <property type="entry name" value="UDG_like"/>
    <property type="match status" value="1"/>
</dbReference>
<dbReference type="InterPro" id="IPR036895">
    <property type="entry name" value="Uracil-DNA_glycosylase-like_sf"/>
</dbReference>
<keyword evidence="3" id="KW-1185">Reference proteome</keyword>
<dbReference type="InterPro" id="IPR005122">
    <property type="entry name" value="Uracil-DNA_glycosylase-like"/>
</dbReference>
<evidence type="ECO:0000313" key="3">
    <source>
        <dbReference type="Proteomes" id="UP001300692"/>
    </source>
</evidence>
<comment type="caution">
    <text evidence="2">The sequence shown here is derived from an EMBL/GenBank/DDBJ whole genome shotgun (WGS) entry which is preliminary data.</text>
</comment>
<organism evidence="2 3">
    <name type="scientific">Reichenbachiella ulvae</name>
    <dbReference type="NCBI Taxonomy" id="2980104"/>
    <lineage>
        <taxon>Bacteria</taxon>
        <taxon>Pseudomonadati</taxon>
        <taxon>Bacteroidota</taxon>
        <taxon>Cytophagia</taxon>
        <taxon>Cytophagales</taxon>
        <taxon>Reichenbachiellaceae</taxon>
        <taxon>Reichenbachiella</taxon>
    </lineage>
</organism>
<dbReference type="SMART" id="SM00986">
    <property type="entry name" value="UDG"/>
    <property type="match status" value="1"/>
</dbReference>
<name>A0ABT3CUM2_9BACT</name>
<dbReference type="PANTHER" id="PTHR42160">
    <property type="entry name" value="URACIL-DNA GLYCOSYLASE SUPERFAMILY PROTEIN"/>
    <property type="match status" value="1"/>
</dbReference>